<dbReference type="AlphaFoldDB" id="G0AIW6"/>
<evidence type="ECO:0000259" key="3">
    <source>
        <dbReference type="Pfam" id="PF00724"/>
    </source>
</evidence>
<organism evidence="4 5">
    <name type="scientific">Collimonas fungivorans (strain Ter331)</name>
    <dbReference type="NCBI Taxonomy" id="1005048"/>
    <lineage>
        <taxon>Bacteria</taxon>
        <taxon>Pseudomonadati</taxon>
        <taxon>Pseudomonadota</taxon>
        <taxon>Betaproteobacteria</taxon>
        <taxon>Burkholderiales</taxon>
        <taxon>Oxalobacteraceae</taxon>
        <taxon>Collimonas</taxon>
    </lineage>
</organism>
<keyword evidence="2 4" id="KW-0560">Oxidoreductase</keyword>
<dbReference type="Gene3D" id="3.20.20.70">
    <property type="entry name" value="Aldolase class I"/>
    <property type="match status" value="1"/>
</dbReference>
<evidence type="ECO:0000256" key="1">
    <source>
        <dbReference type="ARBA" id="ARBA00022630"/>
    </source>
</evidence>
<reference evidence="5" key="6">
    <citation type="submission" date="2011-05" db="EMBL/GenBank/DDBJ databases">
        <title>Complete sequence of Collimonas fungivorans Ter331.</title>
        <authorList>
            <person name="Leveau J.H."/>
        </authorList>
    </citation>
    <scope>NUCLEOTIDE SEQUENCE [LARGE SCALE GENOMIC DNA]</scope>
    <source>
        <strain evidence="5">Ter331</strain>
    </source>
</reference>
<dbReference type="InterPro" id="IPR001155">
    <property type="entry name" value="OxRdtase_FMN_N"/>
</dbReference>
<dbReference type="Pfam" id="PF00724">
    <property type="entry name" value="Oxidored_FMN"/>
    <property type="match status" value="1"/>
</dbReference>
<sequence>MTFKLTSSLAYSISSFSRVPVMTSTMFSSLQLPNGSVLPNRLAKAAMEENMADSGQLPGAAIHRLYRAWADGGAGLIITGNVMIDGRALTGPGGIVLEADTPLEPFARWAQAAKHKGAQVWMQLNHPGRQVMAAMGGMAWAPSALALDMGKHSKLFVQPKAMSDGEIQEVIKRFAASAAAAERAGFSGVEIHAAHGYLISQFLSPLSNQRQDQWGGSLANRARLLLDVVRAVRAAAPAGFCVAVKLNSADFQRGGFSEDDARQVLLWLNDLQVDLVELSGGSYESPAMQGRTADGRTLAREAYFLEFAKELAAVAHMPVMTTGGISRKAVAERVLASGVAVAGMATALAIAPDLPAQWLAGGDQAASSPQVDWKDQVMAAVARMALVKRRLRLLGASRSAASNHSALFSLIIDQFRTRRLTRRYRRWSQARA</sequence>
<evidence type="ECO:0000313" key="4">
    <source>
        <dbReference type="EMBL" id="AEK60899.1"/>
    </source>
</evidence>
<dbReference type="KEGG" id="cfu:CFU_1067"/>
<evidence type="ECO:0000313" key="5">
    <source>
        <dbReference type="Proteomes" id="UP000008392"/>
    </source>
</evidence>
<dbReference type="CDD" id="cd04733">
    <property type="entry name" value="OYE_like_2_FMN"/>
    <property type="match status" value="1"/>
</dbReference>
<reference evidence="4 5" key="2">
    <citation type="journal article" date="2006" name="J. Microbiol. Methods">
        <title>Genomic flank-sequencing of plasposon insertion sites for rapid identification of functional genes.</title>
        <authorList>
            <person name="Leveau J.H."/>
            <person name="Gerards S."/>
            <person name="Fritsche K."/>
            <person name="Zondag G."/>
            <person name="van Veen J.A."/>
        </authorList>
    </citation>
    <scope>NUCLEOTIDE SEQUENCE [LARGE SCALE GENOMIC DNA]</scope>
    <source>
        <strain evidence="4 5">Ter331</strain>
    </source>
</reference>
<dbReference type="InterPro" id="IPR013785">
    <property type="entry name" value="Aldolase_TIM"/>
</dbReference>
<accession>G0AIW6</accession>
<dbReference type="EMBL" id="CP002745">
    <property type="protein sequence ID" value="AEK60899.1"/>
    <property type="molecule type" value="Genomic_DNA"/>
</dbReference>
<reference evidence="4 5" key="1">
    <citation type="journal article" date="2004" name="Environ. Microbiol.">
        <title>Phylogeny-function analysis of (meta)genomic libraries: screening for expression of ribosomal RNA genes by large-insert library fluorescent in situ hybridization (LIL-FISH).</title>
        <authorList>
            <person name="Leveau J.H."/>
            <person name="Gerards S."/>
            <person name="de Boer W."/>
            <person name="van Veen J.A."/>
        </authorList>
    </citation>
    <scope>NUCLEOTIDE SEQUENCE [LARGE SCALE GENOMIC DNA]</scope>
    <source>
        <strain evidence="4 5">Ter331</strain>
    </source>
</reference>
<dbReference type="Proteomes" id="UP000008392">
    <property type="component" value="Chromosome"/>
</dbReference>
<reference evidence="4 5" key="4">
    <citation type="journal article" date="2010" name="Environ. Microbiol.">
        <title>The bacterial genus Collimonas: mycophagy, weathering and other adaptive solutions to life in oligotrophic soil environments.</title>
        <authorList>
            <person name="Leveau J.H."/>
            <person name="Uroz S."/>
            <person name="de Boer W."/>
        </authorList>
    </citation>
    <scope>NUCLEOTIDE SEQUENCE [LARGE SCALE GENOMIC DNA]</scope>
    <source>
        <strain evidence="4 5">Ter331</strain>
    </source>
</reference>
<dbReference type="HOGENOM" id="CLU_012153_6_2_4"/>
<dbReference type="PANTHER" id="PTHR43656">
    <property type="entry name" value="BINDING OXIDOREDUCTASE, PUTATIVE (AFU_ORTHOLOGUE AFUA_2G08260)-RELATED"/>
    <property type="match status" value="1"/>
</dbReference>
<dbReference type="PANTHER" id="PTHR43656:SF2">
    <property type="entry name" value="BINDING OXIDOREDUCTASE, PUTATIVE (AFU_ORTHOLOGUE AFUA_2G08260)-RELATED"/>
    <property type="match status" value="1"/>
</dbReference>
<gene>
    <name evidence="4" type="primary">noxB</name>
    <name evidence="4" type="ordered locus">CFU_1067</name>
</gene>
<reference evidence="4 5" key="3">
    <citation type="journal article" date="2008" name="FEMS Microbiol. Ecol.">
        <title>Identification and characterization of genes underlying chitinolysis in Collimonas fungivorans Ter331.</title>
        <authorList>
            <person name="Fritsche K."/>
            <person name="de Boer W."/>
            <person name="Gerards S."/>
            <person name="van den Berg M."/>
            <person name="van Veen J.A."/>
            <person name="Leveau J.H."/>
        </authorList>
    </citation>
    <scope>NUCLEOTIDE SEQUENCE [LARGE SCALE GENOMIC DNA]</scope>
    <source>
        <strain evidence="4 5">Ter331</strain>
    </source>
</reference>
<protein>
    <submittedName>
        <fullName evidence="4">NADH:flavin oxidoreductase, Old Yellow Enzyme family</fullName>
        <ecNumber evidence="4">1.-.-.-</ecNumber>
    </submittedName>
</protein>
<keyword evidence="1" id="KW-0285">Flavoprotein</keyword>
<dbReference type="InterPro" id="IPR051799">
    <property type="entry name" value="NADH_flavin_oxidoreductase"/>
</dbReference>
<name>G0AIW6_COLFT</name>
<evidence type="ECO:0000256" key="2">
    <source>
        <dbReference type="ARBA" id="ARBA00023002"/>
    </source>
</evidence>
<reference evidence="4 5" key="5">
    <citation type="journal article" date="2011" name="ISME J.">
        <title>Dual transcriptional profiling of a bacterial/fungal confrontation: Collimonas fungivorans versus Aspergillus niger.</title>
        <authorList>
            <person name="Mela F."/>
            <person name="Fritsche K."/>
            <person name="de Boer W."/>
            <person name="van Veen J.A."/>
            <person name="de Graaff L.H."/>
            <person name="van den Berg M."/>
            <person name="Leveau J.H."/>
        </authorList>
    </citation>
    <scope>NUCLEOTIDE SEQUENCE [LARGE SCALE GENOMIC DNA]</scope>
    <source>
        <strain evidence="4 5">Ter331</strain>
    </source>
</reference>
<proteinExistence type="predicted"/>
<keyword evidence="5" id="KW-1185">Reference proteome</keyword>
<dbReference type="eggNOG" id="COG1902">
    <property type="taxonomic scope" value="Bacteria"/>
</dbReference>
<dbReference type="GO" id="GO:0016491">
    <property type="term" value="F:oxidoreductase activity"/>
    <property type="evidence" value="ECO:0007669"/>
    <property type="project" value="UniProtKB-KW"/>
</dbReference>
<dbReference type="EC" id="1.-.-.-" evidence="4"/>
<dbReference type="GO" id="GO:0010181">
    <property type="term" value="F:FMN binding"/>
    <property type="evidence" value="ECO:0007669"/>
    <property type="project" value="InterPro"/>
</dbReference>
<feature type="domain" description="NADH:flavin oxidoreductase/NADH oxidase N-terminal" evidence="3">
    <location>
        <begin position="27"/>
        <end position="355"/>
    </location>
</feature>
<dbReference type="SUPFAM" id="SSF51395">
    <property type="entry name" value="FMN-linked oxidoreductases"/>
    <property type="match status" value="1"/>
</dbReference>